<organism evidence="4 5">
    <name type="scientific">Streptomyces echinoruber</name>
    <dbReference type="NCBI Taxonomy" id="68898"/>
    <lineage>
        <taxon>Bacteria</taxon>
        <taxon>Bacillati</taxon>
        <taxon>Actinomycetota</taxon>
        <taxon>Actinomycetes</taxon>
        <taxon>Kitasatosporales</taxon>
        <taxon>Streptomycetaceae</taxon>
        <taxon>Streptomyces</taxon>
    </lineage>
</organism>
<reference evidence="4" key="2">
    <citation type="submission" date="2020-09" db="EMBL/GenBank/DDBJ databases">
        <authorList>
            <person name="Sun Q."/>
            <person name="Ohkuma M."/>
        </authorList>
    </citation>
    <scope>NUCLEOTIDE SEQUENCE</scope>
    <source>
        <strain evidence="4">JCM 5016</strain>
    </source>
</reference>
<sequence>MDQTALRPRPLPGRGPGGGTRGSARRPHAAHRRGRRLGTLLFALSVGTALVLTGVGLGTMGAAVIGTSRVAQLQRETGRHPGPPPSAPASPATPPPGPAGFPAAGLGVEVADTGRPGALVVGVHVPGPGCTAGLVRGDLLLAFGGTRIDRAADRAAAVARTRPGTRVTLTVRHATGGYQQLTAVASVLT</sequence>
<evidence type="ECO:0000259" key="3">
    <source>
        <dbReference type="SMART" id="SM00228"/>
    </source>
</evidence>
<dbReference type="InterPro" id="IPR036034">
    <property type="entry name" value="PDZ_sf"/>
</dbReference>
<name>A0A918VIR7_9ACTN</name>
<evidence type="ECO:0000313" key="5">
    <source>
        <dbReference type="Proteomes" id="UP000623010"/>
    </source>
</evidence>
<evidence type="ECO:0000256" key="1">
    <source>
        <dbReference type="SAM" id="MobiDB-lite"/>
    </source>
</evidence>
<dbReference type="EMBL" id="BMWH01000019">
    <property type="protein sequence ID" value="GGZ99791.1"/>
    <property type="molecule type" value="Genomic_DNA"/>
</dbReference>
<dbReference type="Proteomes" id="UP000623010">
    <property type="component" value="Unassembled WGS sequence"/>
</dbReference>
<evidence type="ECO:0000256" key="2">
    <source>
        <dbReference type="SAM" id="Phobius"/>
    </source>
</evidence>
<feature type="compositionally biased region" description="Basic residues" evidence="1">
    <location>
        <begin position="23"/>
        <end position="32"/>
    </location>
</feature>
<reference evidence="4" key="1">
    <citation type="journal article" date="2014" name="Int. J. Syst. Evol. Microbiol.">
        <title>Complete genome sequence of Corynebacterium casei LMG S-19264T (=DSM 44701T), isolated from a smear-ripened cheese.</title>
        <authorList>
            <consortium name="US DOE Joint Genome Institute (JGI-PGF)"/>
            <person name="Walter F."/>
            <person name="Albersmeier A."/>
            <person name="Kalinowski J."/>
            <person name="Ruckert C."/>
        </authorList>
    </citation>
    <scope>NUCLEOTIDE SEQUENCE</scope>
    <source>
        <strain evidence="4">JCM 5016</strain>
    </source>
</reference>
<accession>A0A918VIR7</accession>
<protein>
    <submittedName>
        <fullName evidence="4">PDZ domain-containing protein</fullName>
    </submittedName>
</protein>
<feature type="domain" description="PDZ" evidence="3">
    <location>
        <begin position="104"/>
        <end position="175"/>
    </location>
</feature>
<dbReference type="SUPFAM" id="SSF50156">
    <property type="entry name" value="PDZ domain-like"/>
    <property type="match status" value="1"/>
</dbReference>
<feature type="compositionally biased region" description="Pro residues" evidence="1">
    <location>
        <begin position="81"/>
        <end position="99"/>
    </location>
</feature>
<keyword evidence="2" id="KW-1133">Transmembrane helix</keyword>
<dbReference type="InterPro" id="IPR001478">
    <property type="entry name" value="PDZ"/>
</dbReference>
<feature type="region of interest" description="Disordered" evidence="1">
    <location>
        <begin position="1"/>
        <end position="32"/>
    </location>
</feature>
<comment type="caution">
    <text evidence="4">The sequence shown here is derived from an EMBL/GenBank/DDBJ whole genome shotgun (WGS) entry which is preliminary data.</text>
</comment>
<dbReference type="SMART" id="SM00228">
    <property type="entry name" value="PDZ"/>
    <property type="match status" value="1"/>
</dbReference>
<feature type="transmembrane region" description="Helical" evidence="2">
    <location>
        <begin position="40"/>
        <end position="65"/>
    </location>
</feature>
<dbReference type="AlphaFoldDB" id="A0A918VIR7"/>
<dbReference type="Pfam" id="PF13180">
    <property type="entry name" value="PDZ_2"/>
    <property type="match status" value="1"/>
</dbReference>
<dbReference type="RefSeq" id="WP_190059143.1">
    <property type="nucleotide sequence ID" value="NZ_BMWH01000019.1"/>
</dbReference>
<dbReference type="Gene3D" id="2.30.42.10">
    <property type="match status" value="1"/>
</dbReference>
<proteinExistence type="predicted"/>
<evidence type="ECO:0000313" key="4">
    <source>
        <dbReference type="EMBL" id="GGZ99791.1"/>
    </source>
</evidence>
<keyword evidence="2" id="KW-0472">Membrane</keyword>
<feature type="region of interest" description="Disordered" evidence="1">
    <location>
        <begin position="72"/>
        <end position="101"/>
    </location>
</feature>
<keyword evidence="5" id="KW-1185">Reference proteome</keyword>
<gene>
    <name evidence="4" type="ORF">GCM10010389_43580</name>
</gene>
<keyword evidence="2" id="KW-0812">Transmembrane</keyword>